<accession>A0ACC0PGI9</accession>
<gene>
    <name evidence="1" type="ORF">RHMOL_Rhmol03G0166100</name>
</gene>
<organism evidence="1 2">
    <name type="scientific">Rhododendron molle</name>
    <name type="common">Chinese azalea</name>
    <name type="synonym">Azalea mollis</name>
    <dbReference type="NCBI Taxonomy" id="49168"/>
    <lineage>
        <taxon>Eukaryota</taxon>
        <taxon>Viridiplantae</taxon>
        <taxon>Streptophyta</taxon>
        <taxon>Embryophyta</taxon>
        <taxon>Tracheophyta</taxon>
        <taxon>Spermatophyta</taxon>
        <taxon>Magnoliopsida</taxon>
        <taxon>eudicotyledons</taxon>
        <taxon>Gunneridae</taxon>
        <taxon>Pentapetalae</taxon>
        <taxon>asterids</taxon>
        <taxon>Ericales</taxon>
        <taxon>Ericaceae</taxon>
        <taxon>Ericoideae</taxon>
        <taxon>Rhodoreae</taxon>
        <taxon>Rhododendron</taxon>
    </lineage>
</organism>
<reference evidence="1" key="1">
    <citation type="submission" date="2022-02" db="EMBL/GenBank/DDBJ databases">
        <title>Plant Genome Project.</title>
        <authorList>
            <person name="Zhang R.-G."/>
        </authorList>
    </citation>
    <scope>NUCLEOTIDE SEQUENCE</scope>
    <source>
        <strain evidence="1">AT1</strain>
    </source>
</reference>
<name>A0ACC0PGI9_RHOML</name>
<keyword evidence="2" id="KW-1185">Reference proteome</keyword>
<protein>
    <submittedName>
        <fullName evidence="1">Uncharacterized protein</fullName>
    </submittedName>
</protein>
<evidence type="ECO:0000313" key="2">
    <source>
        <dbReference type="Proteomes" id="UP001062846"/>
    </source>
</evidence>
<dbReference type="EMBL" id="CM046390">
    <property type="protein sequence ID" value="KAI8564229.1"/>
    <property type="molecule type" value="Genomic_DNA"/>
</dbReference>
<comment type="caution">
    <text evidence="1">The sequence shown here is derived from an EMBL/GenBank/DDBJ whole genome shotgun (WGS) entry which is preliminary data.</text>
</comment>
<proteinExistence type="predicted"/>
<sequence>MPTPVSTARQCLTQDAAQALDEAVAVACRRGHAQTTSLHAVSALLCLSSSSSSPLRDACTRARNGAYSARIQFKALELCLGVSLDRLPSSPHRSDEPPVELQNLVLSILDDPIVSRVFSESGFRSCDIKLAILRPVQHQLLRYSRYRGPPVFLCNLNGDSDPVPRNFSFPFLGFSGFSGLSNGDENGKRIGEVLVRNKGRNPLLVGVCANNALRSFCEVVEKKKGGCVLPVEICGLNVIRIDSDVSRFVNGNCDEGSVKLRLGEISRMVEHCTEPGVVISYGDLKELIGDDDDDGASGSAAASFVVGELTKLVYQYSERKVWLIGFAATYETYLKFLNRYPSVEKDWDLQLLPITSLRAAMGGDSYPRSSLMESFVPFGGFFSTPADLKSPLGVSYQCPPRCHLCNEKCEQDVSAITKGGFASSVAEQYQSSLPSWLQMTEVSTNRALDIGGLFFYTHILVIVCNNPWDKGSWVSQTIFSHLGFPQILGLEKSKAKDDGLALSAKVEGLQRKWNSICKRLHHAEKLTKGNIYQVGSQVKTVVGFRVNDEKKENADTQSSNETNGSSNASGSKKVASCMSIDTQNLPRSQSAITLPGVVSQALDLNSLAQTREKSLEPRDLELGGVRSPPMSLSCSDGHPSPPSTTSVTTDLGLGINAQSSLCTCPAFEGPFDPRDFKMLYRQLIARIRWQEDAVSAISQAIARCKARNEPKRFGASVRGDIWFTFLGPDCFSKKRIAVSLADIFFGSKGTLICVDLSSHDGVSGYDVKFRGKTAVDYIAGELSKKPMSVVFLENIDEADLTVQNSLSQAVRTGKFSDSHGREVGISNSNTVFVTTSRFTKGAEILYYKKENGNYSEESILRAKGWPMQIVIDRVTANNTRRGISNPIIVNKRKSFGTSEMAKRPHKASNTHLDLNLPAEEIDVLNTDCGNSESDSISINNSKAWLEDFVELVDETVVFKPFDFDKLAEKISQEISKCFHKIVGLDCLLEIDSKVMEQVIAVACLYEDKEAEDWVEQVLSRGFVEAQKRYNLTSGYVVKLVACEGLSSDGEALGVSLPSKILVT</sequence>
<evidence type="ECO:0000313" key="1">
    <source>
        <dbReference type="EMBL" id="KAI8564229.1"/>
    </source>
</evidence>
<dbReference type="Proteomes" id="UP001062846">
    <property type="component" value="Chromosome 3"/>
</dbReference>